<feature type="region of interest" description="Disordered" evidence="1">
    <location>
        <begin position="1"/>
        <end position="29"/>
    </location>
</feature>
<gene>
    <name evidence="2" type="ORF">CPUR_02271</name>
</gene>
<evidence type="ECO:0000313" key="2">
    <source>
        <dbReference type="EMBL" id="CCE28584.1"/>
    </source>
</evidence>
<dbReference type="Proteomes" id="UP000016801">
    <property type="component" value="Unassembled WGS sequence"/>
</dbReference>
<evidence type="ECO:0000256" key="1">
    <source>
        <dbReference type="SAM" id="MobiDB-lite"/>
    </source>
</evidence>
<reference evidence="2 3" key="1">
    <citation type="journal article" date="2013" name="PLoS Genet.">
        <title>Plant-symbiotic fungi as chemical engineers: Multi-genome analysis of the Clavicipitaceae reveals dynamics of alkaloid loci.</title>
        <authorList>
            <person name="Schardl C.L."/>
            <person name="Young C.A."/>
            <person name="Hesse U."/>
            <person name="Amyotte S.G."/>
            <person name="Andreeva K."/>
            <person name="Calie P.J."/>
            <person name="Fleetwood D.J."/>
            <person name="Haws D.C."/>
            <person name="Moore N."/>
            <person name="Oeser B."/>
            <person name="Panaccione D.G."/>
            <person name="Schweri K.K."/>
            <person name="Voisey C.R."/>
            <person name="Farman M.L."/>
            <person name="Jaromczyk J.W."/>
            <person name="Roe B.A."/>
            <person name="O'Sullivan D.M."/>
            <person name="Scott B."/>
            <person name="Tudzynski P."/>
            <person name="An Z."/>
            <person name="Arnaoudova E.G."/>
            <person name="Bullock C.T."/>
            <person name="Charlton N.D."/>
            <person name="Chen L."/>
            <person name="Cox M."/>
            <person name="Dinkins R.D."/>
            <person name="Florea S."/>
            <person name="Glenn A.E."/>
            <person name="Gordon A."/>
            <person name="Gueldener U."/>
            <person name="Harris D.R."/>
            <person name="Hollin W."/>
            <person name="Jaromczyk J."/>
            <person name="Johnson R.D."/>
            <person name="Khan A.K."/>
            <person name="Leistner E."/>
            <person name="Leuchtmann A."/>
            <person name="Li C."/>
            <person name="Liu J."/>
            <person name="Liu J."/>
            <person name="Liu M."/>
            <person name="Mace W."/>
            <person name="Machado C."/>
            <person name="Nagabhyru P."/>
            <person name="Pan J."/>
            <person name="Schmid J."/>
            <person name="Sugawara K."/>
            <person name="Steiner U."/>
            <person name="Takach J.E."/>
            <person name="Tanaka E."/>
            <person name="Webb J.S."/>
            <person name="Wilson E.V."/>
            <person name="Wiseman J.L."/>
            <person name="Yoshida R."/>
            <person name="Zeng Z."/>
        </authorList>
    </citation>
    <scope>NUCLEOTIDE SEQUENCE [LARGE SCALE GENOMIC DNA]</scope>
    <source>
        <strain evidence="2 3">20.1</strain>
    </source>
</reference>
<name>M1WC27_CLAP2</name>
<dbReference type="AlphaFoldDB" id="M1WC27"/>
<dbReference type="EMBL" id="CAGA01000009">
    <property type="protein sequence ID" value="CCE28584.1"/>
    <property type="molecule type" value="Genomic_DNA"/>
</dbReference>
<dbReference type="VEuPathDB" id="FungiDB:CPUR_02271"/>
<accession>M1WC27</accession>
<dbReference type="HOGENOM" id="CLU_3410623_0_0_1"/>
<organism evidence="2 3">
    <name type="scientific">Claviceps purpurea (strain 20.1)</name>
    <name type="common">Ergot fungus</name>
    <name type="synonym">Sphacelia segetum</name>
    <dbReference type="NCBI Taxonomy" id="1111077"/>
    <lineage>
        <taxon>Eukaryota</taxon>
        <taxon>Fungi</taxon>
        <taxon>Dikarya</taxon>
        <taxon>Ascomycota</taxon>
        <taxon>Pezizomycotina</taxon>
        <taxon>Sordariomycetes</taxon>
        <taxon>Hypocreomycetidae</taxon>
        <taxon>Hypocreales</taxon>
        <taxon>Clavicipitaceae</taxon>
        <taxon>Claviceps</taxon>
    </lineage>
</organism>
<protein>
    <submittedName>
        <fullName evidence="2">Uncharacterized protein</fullName>
    </submittedName>
</protein>
<proteinExistence type="predicted"/>
<comment type="caution">
    <text evidence="2">The sequence shown here is derived from an EMBL/GenBank/DDBJ whole genome shotgun (WGS) entry which is preliminary data.</text>
</comment>
<evidence type="ECO:0000313" key="3">
    <source>
        <dbReference type="Proteomes" id="UP000016801"/>
    </source>
</evidence>
<keyword evidence="3" id="KW-1185">Reference proteome</keyword>
<sequence length="29" mass="3202">MSDGSIGQACSTRDWQKPKPLLGKLMSEH</sequence>